<evidence type="ECO:0000313" key="1">
    <source>
        <dbReference type="EMBL" id="PIZ62998.1"/>
    </source>
</evidence>
<comment type="caution">
    <text evidence="1">The sequence shown here is derived from an EMBL/GenBank/DDBJ whole genome shotgun (WGS) entry which is preliminary data.</text>
</comment>
<accession>A0A2M7TYU1</accession>
<sequence>MTDSGEGSPGMIAGESTQEIHLQHAEQALKETRFIQKARDLYAKFELTDVVPDMEEVIQDARVFSEIHGVSEEFLSDEINLGLLLGTSQKLRETNDLSYRKRIEGFRKRLIAPDVGGNILDLGEGDGDPMPEHGGLDETAAREYVISKTDPVATQEFVEKHSAAIARCKEVWKSKGHNLNIQVHIVDDEASEFRRKLRAGAFVRFPEKEELAQRDNDVVVEMVMHKGFSAEKEGLICHELYHIEDYWGFVRRGYEGAVLESIDELHTEHAVGNYVEGGVQPAGENAYFTLKDFWDKVSYVGDIDFDSIADRTQTLETIAKQFGLDGLVNLSLKSAHSSGNLSLFETFFSESERAILEMLISREKITLRRGLNDGSIADSMQLVPESLQKLSQACAPDPESMRPRYQSVAELIPTKNGKVYGSRPNRDHSRLLLNEEVKNQVISYARAVSIAELRSLGELPDGSELPEIAIEALAQIPHRRRSVDFKPEAHLSKQFERRRKYAESDEDCYEDIVHSMYIDLVHEMPGTDLAFGLQNQAVRDQMLHPFFAEVDKLAIFCTQYKNPNFAQWIVDGIYGYNMSFELRDATVEHLMNNFPELVSRLQEKKDSFNAKKVSNMSM</sequence>
<protein>
    <submittedName>
        <fullName evidence="1">Uncharacterized protein</fullName>
    </submittedName>
</protein>
<dbReference type="EMBL" id="PFOB01000037">
    <property type="protein sequence ID" value="PIZ62998.1"/>
    <property type="molecule type" value="Genomic_DNA"/>
</dbReference>
<name>A0A2M7TYU1_9BACT</name>
<organism evidence="1 2">
    <name type="scientific">Candidatus Roizmanbacteria bacterium CG_4_10_14_0_2_um_filter_39_13</name>
    <dbReference type="NCBI Taxonomy" id="1974825"/>
    <lineage>
        <taxon>Bacteria</taxon>
        <taxon>Candidatus Roizmaniibacteriota</taxon>
    </lineage>
</organism>
<proteinExistence type="predicted"/>
<evidence type="ECO:0000313" key="2">
    <source>
        <dbReference type="Proteomes" id="UP000228503"/>
    </source>
</evidence>
<dbReference type="AlphaFoldDB" id="A0A2M7TYU1"/>
<gene>
    <name evidence="1" type="ORF">COY16_03010</name>
</gene>
<reference evidence="2" key="1">
    <citation type="submission" date="2017-09" db="EMBL/GenBank/DDBJ databases">
        <title>Depth-based differentiation of microbial function through sediment-hosted aquifers and enrichment of novel symbionts in the deep terrestrial subsurface.</title>
        <authorList>
            <person name="Probst A.J."/>
            <person name="Ladd B."/>
            <person name="Jarett J.K."/>
            <person name="Geller-Mcgrath D.E."/>
            <person name="Sieber C.M.K."/>
            <person name="Emerson J.B."/>
            <person name="Anantharaman K."/>
            <person name="Thomas B.C."/>
            <person name="Malmstrom R."/>
            <person name="Stieglmeier M."/>
            <person name="Klingl A."/>
            <person name="Woyke T."/>
            <person name="Ryan C.M."/>
            <person name="Banfield J.F."/>
        </authorList>
    </citation>
    <scope>NUCLEOTIDE SEQUENCE [LARGE SCALE GENOMIC DNA]</scope>
</reference>
<dbReference type="Proteomes" id="UP000228503">
    <property type="component" value="Unassembled WGS sequence"/>
</dbReference>